<name>A0A6J4RC09_9ACTN</name>
<feature type="transmembrane region" description="Helical" evidence="1">
    <location>
        <begin position="101"/>
        <end position="126"/>
    </location>
</feature>
<evidence type="ECO:0000256" key="1">
    <source>
        <dbReference type="SAM" id="Phobius"/>
    </source>
</evidence>
<feature type="transmembrane region" description="Helical" evidence="1">
    <location>
        <begin position="76"/>
        <end position="94"/>
    </location>
</feature>
<accession>A0A6J4RC09</accession>
<dbReference type="EMBL" id="CADCVE010000092">
    <property type="protein sequence ID" value="CAA9463418.1"/>
    <property type="molecule type" value="Genomic_DNA"/>
</dbReference>
<gene>
    <name evidence="2" type="ORF">AVDCRST_MAG28-3714</name>
</gene>
<evidence type="ECO:0008006" key="3">
    <source>
        <dbReference type="Google" id="ProtNLM"/>
    </source>
</evidence>
<keyword evidence="1" id="KW-1133">Transmembrane helix</keyword>
<protein>
    <recommendedName>
        <fullName evidence="3">DUF4386 family protein</fullName>
    </recommendedName>
</protein>
<dbReference type="Pfam" id="PF14329">
    <property type="entry name" value="DUF4386"/>
    <property type="match status" value="1"/>
</dbReference>
<proteinExistence type="predicted"/>
<keyword evidence="1" id="KW-0472">Membrane</keyword>
<dbReference type="InterPro" id="IPR025495">
    <property type="entry name" value="DUF4386"/>
</dbReference>
<organism evidence="2">
    <name type="scientific">uncultured Rubrobacteraceae bacterium</name>
    <dbReference type="NCBI Taxonomy" id="349277"/>
    <lineage>
        <taxon>Bacteria</taxon>
        <taxon>Bacillati</taxon>
        <taxon>Actinomycetota</taxon>
        <taxon>Rubrobacteria</taxon>
        <taxon>Rubrobacterales</taxon>
        <taxon>Rubrobacteraceae</taxon>
        <taxon>environmental samples</taxon>
    </lineage>
</organism>
<reference evidence="2" key="1">
    <citation type="submission" date="2020-02" db="EMBL/GenBank/DDBJ databases">
        <authorList>
            <person name="Meier V. D."/>
        </authorList>
    </citation>
    <scope>NUCLEOTIDE SEQUENCE</scope>
    <source>
        <strain evidence="2">AVDCRST_MAG28</strain>
    </source>
</reference>
<evidence type="ECO:0000313" key="2">
    <source>
        <dbReference type="EMBL" id="CAA9463418.1"/>
    </source>
</evidence>
<sequence>MAAVTGTSTETRETGGIGLYGWTVLLLILEPILMFAAFFILNGSINWPASLDEPAKVNLPLIIEQRGAVILGYGSYLLYSLLILPLAVMLYFALKDREASPLLAVAAAVGVISALARALGIVRWLFLMPALADIYLDPASSEATREAVTVAYAAFNEYAGGVGEILGVGFTGALWVGLTSIALLRSQRFPKWIGLLGILAAVLLLPGILAVAGLDFGSLFAVVGGNVLLIWMIALAVVLFRSRRANWQNL</sequence>
<feature type="transmembrane region" description="Helical" evidence="1">
    <location>
        <begin position="219"/>
        <end position="240"/>
    </location>
</feature>
<feature type="transmembrane region" description="Helical" evidence="1">
    <location>
        <begin position="165"/>
        <end position="185"/>
    </location>
</feature>
<feature type="transmembrane region" description="Helical" evidence="1">
    <location>
        <begin position="192"/>
        <end position="213"/>
    </location>
</feature>
<dbReference type="AlphaFoldDB" id="A0A6J4RC09"/>
<keyword evidence="1" id="KW-0812">Transmembrane</keyword>
<feature type="transmembrane region" description="Helical" evidence="1">
    <location>
        <begin position="19"/>
        <end position="41"/>
    </location>
</feature>